<dbReference type="PROSITE" id="PS50949">
    <property type="entry name" value="HTH_GNTR"/>
    <property type="match status" value="1"/>
</dbReference>
<keyword evidence="1" id="KW-0805">Transcription regulation</keyword>
<dbReference type="OrthoDB" id="5450856at2"/>
<dbReference type="InterPro" id="IPR000524">
    <property type="entry name" value="Tscrpt_reg_HTH_GntR"/>
</dbReference>
<protein>
    <submittedName>
        <fullName evidence="5">DNA-binding transcriptional regulator, FadR family</fullName>
    </submittedName>
</protein>
<dbReference type="RefSeq" id="WP_073611983.1">
    <property type="nucleotide sequence ID" value="NZ_FRFE01000002.1"/>
</dbReference>
<evidence type="ECO:0000259" key="4">
    <source>
        <dbReference type="PROSITE" id="PS50949"/>
    </source>
</evidence>
<dbReference type="SUPFAM" id="SSF46785">
    <property type="entry name" value="Winged helix' DNA-binding domain"/>
    <property type="match status" value="1"/>
</dbReference>
<evidence type="ECO:0000313" key="5">
    <source>
        <dbReference type="EMBL" id="SHO44045.1"/>
    </source>
</evidence>
<sequence length="249" mass="28360">MDLSKAVPAQSQSVIPNRSDEIVTLLKRKITFQEYLPGDVLPNEELLAQVYSVSRASIREALGILKAQGYLESRRGKNGGTFVKNILESEKIDNLYSDLVLMGQMKIEDLLSARLLIEPEAARAAAIRATHDELEKLAEYHNLAAQAKTLDERIQAHIKFHNAIGEMSGNPFYAISIRSFMKFTYMFLKVVGDKFSHVHEDRDHNNILQALRSRKPQLAYETMYVHGSSTKSSMMVLEQMFREIRMNQK</sequence>
<dbReference type="PANTHER" id="PTHR43537">
    <property type="entry name" value="TRANSCRIPTIONAL REGULATOR, GNTR FAMILY"/>
    <property type="match status" value="1"/>
</dbReference>
<dbReference type="EMBL" id="FRFE01000002">
    <property type="protein sequence ID" value="SHO44045.1"/>
    <property type="molecule type" value="Genomic_DNA"/>
</dbReference>
<dbReference type="CDD" id="cd07377">
    <property type="entry name" value="WHTH_GntR"/>
    <property type="match status" value="1"/>
</dbReference>
<proteinExistence type="predicted"/>
<dbReference type="InterPro" id="IPR036388">
    <property type="entry name" value="WH-like_DNA-bd_sf"/>
</dbReference>
<dbReference type="InterPro" id="IPR011711">
    <property type="entry name" value="GntR_C"/>
</dbReference>
<dbReference type="GO" id="GO:0003700">
    <property type="term" value="F:DNA-binding transcription factor activity"/>
    <property type="evidence" value="ECO:0007669"/>
    <property type="project" value="InterPro"/>
</dbReference>
<dbReference type="SUPFAM" id="SSF48008">
    <property type="entry name" value="GntR ligand-binding domain-like"/>
    <property type="match status" value="1"/>
</dbReference>
<dbReference type="Pfam" id="PF00392">
    <property type="entry name" value="GntR"/>
    <property type="match status" value="1"/>
</dbReference>
<dbReference type="AlphaFoldDB" id="A0A1M7XYD2"/>
<evidence type="ECO:0000256" key="2">
    <source>
        <dbReference type="ARBA" id="ARBA00023125"/>
    </source>
</evidence>
<evidence type="ECO:0000256" key="3">
    <source>
        <dbReference type="ARBA" id="ARBA00023163"/>
    </source>
</evidence>
<gene>
    <name evidence="5" type="ORF">SAMN02745220_00623</name>
</gene>
<dbReference type="STRING" id="1121416.SAMN02745220_00623"/>
<dbReference type="Gene3D" id="1.10.10.10">
    <property type="entry name" value="Winged helix-like DNA-binding domain superfamily/Winged helix DNA-binding domain"/>
    <property type="match status" value="1"/>
</dbReference>
<dbReference type="InterPro" id="IPR008920">
    <property type="entry name" value="TF_FadR/GntR_C"/>
</dbReference>
<keyword evidence="3" id="KW-0804">Transcription</keyword>
<dbReference type="InterPro" id="IPR036390">
    <property type="entry name" value="WH_DNA-bd_sf"/>
</dbReference>
<evidence type="ECO:0000256" key="1">
    <source>
        <dbReference type="ARBA" id="ARBA00023015"/>
    </source>
</evidence>
<dbReference type="Gene3D" id="1.20.120.530">
    <property type="entry name" value="GntR ligand-binding domain-like"/>
    <property type="match status" value="1"/>
</dbReference>
<keyword evidence="2 5" id="KW-0238">DNA-binding</keyword>
<dbReference type="GO" id="GO:0003677">
    <property type="term" value="F:DNA binding"/>
    <property type="evidence" value="ECO:0007669"/>
    <property type="project" value="UniProtKB-KW"/>
</dbReference>
<reference evidence="5 6" key="1">
    <citation type="submission" date="2016-12" db="EMBL/GenBank/DDBJ databases">
        <authorList>
            <person name="Song W.-J."/>
            <person name="Kurnit D.M."/>
        </authorList>
    </citation>
    <scope>NUCLEOTIDE SEQUENCE [LARGE SCALE GENOMIC DNA]</scope>
    <source>
        <strain evidence="5 6">DSM 18488</strain>
    </source>
</reference>
<dbReference type="Pfam" id="PF07729">
    <property type="entry name" value="FCD"/>
    <property type="match status" value="1"/>
</dbReference>
<organism evidence="5 6">
    <name type="scientific">Desulfopila aestuarii DSM 18488</name>
    <dbReference type="NCBI Taxonomy" id="1121416"/>
    <lineage>
        <taxon>Bacteria</taxon>
        <taxon>Pseudomonadati</taxon>
        <taxon>Thermodesulfobacteriota</taxon>
        <taxon>Desulfobulbia</taxon>
        <taxon>Desulfobulbales</taxon>
        <taxon>Desulfocapsaceae</taxon>
        <taxon>Desulfopila</taxon>
    </lineage>
</organism>
<evidence type="ECO:0000313" key="6">
    <source>
        <dbReference type="Proteomes" id="UP000184603"/>
    </source>
</evidence>
<feature type="domain" description="HTH gntR-type" evidence="4">
    <location>
        <begin position="16"/>
        <end position="86"/>
    </location>
</feature>
<keyword evidence="6" id="KW-1185">Reference proteome</keyword>
<dbReference type="PRINTS" id="PR00035">
    <property type="entry name" value="HTHGNTR"/>
</dbReference>
<dbReference type="PANTHER" id="PTHR43537:SF5">
    <property type="entry name" value="UXU OPERON TRANSCRIPTIONAL REGULATOR"/>
    <property type="match status" value="1"/>
</dbReference>
<dbReference type="SMART" id="SM00345">
    <property type="entry name" value="HTH_GNTR"/>
    <property type="match status" value="1"/>
</dbReference>
<accession>A0A1M7XYD2</accession>
<name>A0A1M7XYD2_9BACT</name>
<dbReference type="SMART" id="SM00895">
    <property type="entry name" value="FCD"/>
    <property type="match status" value="1"/>
</dbReference>
<dbReference type="Proteomes" id="UP000184603">
    <property type="component" value="Unassembled WGS sequence"/>
</dbReference>